<dbReference type="Pfam" id="PF08239">
    <property type="entry name" value="SH3_3"/>
    <property type="match status" value="1"/>
</dbReference>
<organism evidence="4 5">
    <name type="scientific">Geobacter benzoatilyticus</name>
    <dbReference type="NCBI Taxonomy" id="2815309"/>
    <lineage>
        <taxon>Bacteria</taxon>
        <taxon>Pseudomonadati</taxon>
        <taxon>Thermodesulfobacteriota</taxon>
        <taxon>Desulfuromonadia</taxon>
        <taxon>Geobacterales</taxon>
        <taxon>Geobacteraceae</taxon>
        <taxon>Geobacter</taxon>
    </lineage>
</organism>
<gene>
    <name evidence="4" type="ORF">JZM60_04485</name>
</gene>
<feature type="region of interest" description="Disordered" evidence="1">
    <location>
        <begin position="63"/>
        <end position="89"/>
    </location>
</feature>
<feature type="chain" id="PRO_5046248152" evidence="2">
    <location>
        <begin position="25"/>
        <end position="152"/>
    </location>
</feature>
<feature type="compositionally biased region" description="Polar residues" evidence="1">
    <location>
        <begin position="64"/>
        <end position="73"/>
    </location>
</feature>
<evidence type="ECO:0000259" key="3">
    <source>
        <dbReference type="SMART" id="SM00287"/>
    </source>
</evidence>
<protein>
    <submittedName>
        <fullName evidence="4">SH3 domain-containing protein</fullName>
    </submittedName>
</protein>
<keyword evidence="2" id="KW-0732">Signal</keyword>
<dbReference type="Gene3D" id="2.30.30.40">
    <property type="entry name" value="SH3 Domains"/>
    <property type="match status" value="1"/>
</dbReference>
<keyword evidence="5" id="KW-1185">Reference proteome</keyword>
<sequence length="152" mass="15802">MNYQQKTKHLATAALILSLTTACTSINTAPVGKKTGPQAPGTVFDGELQASTTASTPVVPGTSAGAQATSVEQAQVPPTAPAPGRIDPRHKYVNVRPAPSTNNKPIAVLMGGKKVEVLGTEGSWTKIRWKRGTKVSEGWVAGKFVDAGTAMH</sequence>
<reference evidence="4 5" key="1">
    <citation type="submission" date="2021-03" db="EMBL/GenBank/DDBJ databases">
        <title>Geobacter metallireducens gen. nov. sp. nov., a microorganism capable of coupling the complete oxidation of organic compounds to the reduction of iron and other metals.</title>
        <authorList>
            <person name="Li Y."/>
        </authorList>
    </citation>
    <scope>NUCLEOTIDE SEQUENCE [LARGE SCALE GENOMIC DNA]</scope>
    <source>
        <strain evidence="4 5">Jerry-YX</strain>
    </source>
</reference>
<dbReference type="Proteomes" id="UP000663651">
    <property type="component" value="Chromosome"/>
</dbReference>
<proteinExistence type="predicted"/>
<feature type="signal peptide" evidence="2">
    <location>
        <begin position="1"/>
        <end position="24"/>
    </location>
</feature>
<dbReference type="PROSITE" id="PS51257">
    <property type="entry name" value="PROKAR_LIPOPROTEIN"/>
    <property type="match status" value="1"/>
</dbReference>
<evidence type="ECO:0000313" key="5">
    <source>
        <dbReference type="Proteomes" id="UP000663651"/>
    </source>
</evidence>
<evidence type="ECO:0000256" key="1">
    <source>
        <dbReference type="SAM" id="MobiDB-lite"/>
    </source>
</evidence>
<dbReference type="SMART" id="SM00287">
    <property type="entry name" value="SH3b"/>
    <property type="match status" value="1"/>
</dbReference>
<name>A0ABX7Q516_9BACT</name>
<dbReference type="InterPro" id="IPR003646">
    <property type="entry name" value="SH3-like_bac-type"/>
</dbReference>
<dbReference type="RefSeq" id="WP_207164320.1">
    <property type="nucleotide sequence ID" value="NZ_CP071382.1"/>
</dbReference>
<evidence type="ECO:0000313" key="4">
    <source>
        <dbReference type="EMBL" id="QSV46541.1"/>
    </source>
</evidence>
<dbReference type="EMBL" id="CP071382">
    <property type="protein sequence ID" value="QSV46541.1"/>
    <property type="molecule type" value="Genomic_DNA"/>
</dbReference>
<evidence type="ECO:0000256" key="2">
    <source>
        <dbReference type="SAM" id="SignalP"/>
    </source>
</evidence>
<feature type="domain" description="SH3b" evidence="3">
    <location>
        <begin position="81"/>
        <end position="148"/>
    </location>
</feature>
<accession>A0ABX7Q516</accession>